<evidence type="ECO:0000313" key="1">
    <source>
        <dbReference type="EMBL" id="KEQ00379.1"/>
    </source>
</evidence>
<accession>A0A074VYV1</accession>
<dbReference type="Proteomes" id="UP000027644">
    <property type="component" value="Unassembled WGS sequence"/>
</dbReference>
<comment type="caution">
    <text evidence="1">The sequence shown here is derived from an EMBL/GenBank/DDBJ whole genome shotgun (WGS) entry which is preliminary data.</text>
</comment>
<proteinExistence type="predicted"/>
<name>A0A074VYV1_9NEIS</name>
<dbReference type="AlphaFoldDB" id="A0A074VYV1"/>
<protein>
    <submittedName>
        <fullName evidence="1">Uncharacterized protein</fullName>
    </submittedName>
</protein>
<evidence type="ECO:0000313" key="2">
    <source>
        <dbReference type="Proteomes" id="UP000027644"/>
    </source>
</evidence>
<organism evidence="1 2">
    <name type="scientific">Snodgrassella alvi SCGC AB-598-J21</name>
    <dbReference type="NCBI Taxonomy" id="1385367"/>
    <lineage>
        <taxon>Bacteria</taxon>
        <taxon>Pseudomonadati</taxon>
        <taxon>Pseudomonadota</taxon>
        <taxon>Betaproteobacteria</taxon>
        <taxon>Neisseriales</taxon>
        <taxon>Neisseriaceae</taxon>
        <taxon>Snodgrassella</taxon>
    </lineage>
</organism>
<sequence length="226" mass="26024">MDTELEYICLRSSYPVGQAYYRLDLTNKLGYDEIIWLNSPENLRDASLNVVFSEIREVQQNQMLIINYLYSNKEKFNFITEEPQDGEYVWVSDLFYEGFASFFEYDSSWDTTKQAFKNHILFTTADGAAKATKSIIQILRREAARKRFKPLTKTPPNGTIVFVADVLAEEGWTFIIYKDIEICNRLLKAGLLFSTAEGAKLATTAMRQLINPPIPDTTKEPEPDKQ</sequence>
<reference evidence="1 2" key="1">
    <citation type="journal article" date="2014" name="PLoS Genet.">
        <title>Hidden diversity in honey bee gut symbionts detected by single-cell genomics.</title>
        <authorList>
            <person name="Engel P."/>
            <person name="Stepanauskas R."/>
            <person name="Moran N."/>
        </authorList>
    </citation>
    <scope>NUCLEOTIDE SEQUENCE [LARGE SCALE GENOMIC DNA]</scope>
    <source>
        <strain evidence="1 2">SCGC AB-598-J21</strain>
    </source>
</reference>
<gene>
    <name evidence="1" type="ORF">SASC598J21_017800</name>
</gene>
<dbReference type="EMBL" id="AVQL01000451">
    <property type="protein sequence ID" value="KEQ00379.1"/>
    <property type="molecule type" value="Genomic_DNA"/>
</dbReference>